<evidence type="ECO:0000256" key="5">
    <source>
        <dbReference type="ARBA" id="ARBA00023204"/>
    </source>
</evidence>
<dbReference type="Gene3D" id="1.20.1440.120">
    <property type="entry name" value="Recombination protein O, C-terminal domain"/>
    <property type="match status" value="1"/>
</dbReference>
<dbReference type="Pfam" id="PF02565">
    <property type="entry name" value="RecO_C"/>
    <property type="match status" value="1"/>
</dbReference>
<dbReference type="AlphaFoldDB" id="A0A6J7HQ11"/>
<evidence type="ECO:0000256" key="1">
    <source>
        <dbReference type="ARBA" id="ARBA00007452"/>
    </source>
</evidence>
<keyword evidence="3" id="KW-0227">DNA damage</keyword>
<keyword evidence="5" id="KW-0234">DNA repair</keyword>
<evidence type="ECO:0000259" key="7">
    <source>
        <dbReference type="Pfam" id="PF11967"/>
    </source>
</evidence>
<evidence type="ECO:0000256" key="2">
    <source>
        <dbReference type="ARBA" id="ARBA00021310"/>
    </source>
</evidence>
<evidence type="ECO:0000256" key="6">
    <source>
        <dbReference type="ARBA" id="ARBA00033409"/>
    </source>
</evidence>
<dbReference type="InterPro" id="IPR037278">
    <property type="entry name" value="ARFGAP/RecO"/>
</dbReference>
<dbReference type="InterPro" id="IPR003717">
    <property type="entry name" value="RecO"/>
</dbReference>
<evidence type="ECO:0000256" key="4">
    <source>
        <dbReference type="ARBA" id="ARBA00023172"/>
    </source>
</evidence>
<comment type="similarity">
    <text evidence="1">Belongs to the RecO family.</text>
</comment>
<dbReference type="Gene3D" id="2.40.50.140">
    <property type="entry name" value="Nucleic acid-binding proteins"/>
    <property type="match status" value="1"/>
</dbReference>
<dbReference type="NCBIfam" id="TIGR00613">
    <property type="entry name" value="reco"/>
    <property type="match status" value="1"/>
</dbReference>
<reference evidence="8" key="1">
    <citation type="submission" date="2020-05" db="EMBL/GenBank/DDBJ databases">
        <authorList>
            <person name="Chiriac C."/>
            <person name="Salcher M."/>
            <person name="Ghai R."/>
            <person name="Kavagutti S V."/>
        </authorList>
    </citation>
    <scope>NUCLEOTIDE SEQUENCE</scope>
</reference>
<gene>
    <name evidence="8" type="ORF">UFOPK3674_00666</name>
</gene>
<dbReference type="PANTHER" id="PTHR33991">
    <property type="entry name" value="DNA REPAIR PROTEIN RECO"/>
    <property type="match status" value="1"/>
</dbReference>
<dbReference type="SUPFAM" id="SSF50249">
    <property type="entry name" value="Nucleic acid-binding proteins"/>
    <property type="match status" value="1"/>
</dbReference>
<evidence type="ECO:0000256" key="3">
    <source>
        <dbReference type="ARBA" id="ARBA00022763"/>
    </source>
</evidence>
<dbReference type="InterPro" id="IPR042242">
    <property type="entry name" value="RecO_C"/>
</dbReference>
<dbReference type="Pfam" id="PF11967">
    <property type="entry name" value="RecO_N"/>
    <property type="match status" value="1"/>
</dbReference>
<name>A0A6J7HQ11_9ZZZZ</name>
<dbReference type="HAMAP" id="MF_00201">
    <property type="entry name" value="RecO"/>
    <property type="match status" value="1"/>
</dbReference>
<feature type="domain" description="DNA replication/recombination mediator RecO N-terminal" evidence="7">
    <location>
        <begin position="5"/>
        <end position="80"/>
    </location>
</feature>
<dbReference type="EMBL" id="CAFBMX010000003">
    <property type="protein sequence ID" value="CAB4923121.1"/>
    <property type="molecule type" value="Genomic_DNA"/>
</dbReference>
<dbReference type="PANTHER" id="PTHR33991:SF1">
    <property type="entry name" value="DNA REPAIR PROTEIN RECO"/>
    <property type="match status" value="1"/>
</dbReference>
<dbReference type="GO" id="GO:0043590">
    <property type="term" value="C:bacterial nucleoid"/>
    <property type="evidence" value="ECO:0007669"/>
    <property type="project" value="TreeGrafter"/>
</dbReference>
<dbReference type="InterPro" id="IPR012340">
    <property type="entry name" value="NA-bd_OB-fold"/>
</dbReference>
<protein>
    <recommendedName>
        <fullName evidence="2">DNA repair protein RecO</fullName>
    </recommendedName>
    <alternativeName>
        <fullName evidence="6">Recombination protein O</fullName>
    </alternativeName>
</protein>
<dbReference type="SUPFAM" id="SSF57863">
    <property type="entry name" value="ArfGap/RecO-like zinc finger"/>
    <property type="match status" value="1"/>
</dbReference>
<dbReference type="GO" id="GO:0006302">
    <property type="term" value="P:double-strand break repair"/>
    <property type="evidence" value="ECO:0007669"/>
    <property type="project" value="TreeGrafter"/>
</dbReference>
<evidence type="ECO:0000313" key="8">
    <source>
        <dbReference type="EMBL" id="CAB4923121.1"/>
    </source>
</evidence>
<organism evidence="8">
    <name type="scientific">freshwater metagenome</name>
    <dbReference type="NCBI Taxonomy" id="449393"/>
    <lineage>
        <taxon>unclassified sequences</taxon>
        <taxon>metagenomes</taxon>
        <taxon>ecological metagenomes</taxon>
    </lineage>
</organism>
<keyword evidence="4" id="KW-0233">DNA recombination</keyword>
<proteinExistence type="inferred from homology"/>
<dbReference type="GO" id="GO:0006310">
    <property type="term" value="P:DNA recombination"/>
    <property type="evidence" value="ECO:0007669"/>
    <property type="project" value="UniProtKB-KW"/>
</dbReference>
<accession>A0A6J7HQ11</accession>
<dbReference type="InterPro" id="IPR022572">
    <property type="entry name" value="DNA_rep/recomb_RecO_N"/>
</dbReference>
<sequence length="243" mass="25670">MAGPLTTEAVVLRSMRFGEADRILHVYTPMRGRVSAIAKGVRRSKSRFGGRLEPFFHLRLGLHEGRSDLMTVTSADTLSAYPRLREHGDALDAAARACDAVGRLFETSDPHPEVFNLLCAMLGQLDADPDAAAAPERRLSFRLKLLLVAGIVPQLSSCATCGESDVVSGFSAAAGGVVCAACEAGSFGLDAGTHEFLVAALASPLVDAPQIGPREATLADRIVVAMAEHHAHVRLRSFAGGAR</sequence>